<dbReference type="SUPFAM" id="SSF58104">
    <property type="entry name" value="Methyl-accepting chemotaxis protein (MCP) signaling domain"/>
    <property type="match status" value="1"/>
</dbReference>
<evidence type="ECO:0000256" key="6">
    <source>
        <dbReference type="ARBA" id="ARBA00022989"/>
    </source>
</evidence>
<keyword evidence="6 11" id="KW-1133">Transmembrane helix</keyword>
<dbReference type="PROSITE" id="PS50111">
    <property type="entry name" value="CHEMOTAXIS_TRANSDUC_2"/>
    <property type="match status" value="1"/>
</dbReference>
<dbReference type="AlphaFoldDB" id="A0A0B3BV05"/>
<dbReference type="InterPro" id="IPR004089">
    <property type="entry name" value="MCPsignal_dom"/>
</dbReference>
<keyword evidence="7 11" id="KW-0472">Membrane</keyword>
<dbReference type="GO" id="GO:0007165">
    <property type="term" value="P:signal transduction"/>
    <property type="evidence" value="ECO:0007669"/>
    <property type="project" value="UniProtKB-KW"/>
</dbReference>
<dbReference type="PROSITE" id="PS51753">
    <property type="entry name" value="HBM"/>
    <property type="match status" value="1"/>
</dbReference>
<dbReference type="Gene3D" id="1.20.1440.210">
    <property type="match status" value="2"/>
</dbReference>
<evidence type="ECO:0000259" key="14">
    <source>
        <dbReference type="PROSITE" id="PS51753"/>
    </source>
</evidence>
<dbReference type="CDD" id="cd11386">
    <property type="entry name" value="MCP_signal"/>
    <property type="match status" value="1"/>
</dbReference>
<feature type="domain" description="HBM" evidence="14">
    <location>
        <begin position="41"/>
        <end position="284"/>
    </location>
</feature>
<evidence type="ECO:0000256" key="5">
    <source>
        <dbReference type="ARBA" id="ARBA00022692"/>
    </source>
</evidence>
<dbReference type="STRING" id="706570.PT85_12025"/>
<dbReference type="EMBL" id="JTAK01000004">
    <property type="protein sequence ID" value="KHO64896.1"/>
    <property type="molecule type" value="Genomic_DNA"/>
</dbReference>
<dbReference type="Pfam" id="PF00672">
    <property type="entry name" value="HAMP"/>
    <property type="match status" value="1"/>
</dbReference>
<sequence>MLNWFGNLSVSRKLGLGFGLVLIFTLALALIGWNSLSNMIHRSDVQAEIARLDAATSQLQISRLAYMLTDGDEEAARRSDNDLAALQAQQQKALGLRVTDASRQRLNAMTGPISAYQDALQRMRNAVAQTQVARRTMISEGNTVLKLINDLRDRIGALDTGNPQRSSLQAGFTAFNDEMLMTRYEVRGFMMTRSADRERILTNQMNKTMAALEATERLLNLHFPAQLRDLKTALQRYFSPLDDYKKHILEVSVIGNEMTQQADALLKLTGELQNIQFSLRDEDSTQAISFQLLGALAALVLSVIAATLIARQITQPLQETLEIARRIADGDLTSDARITRRDELGVLQQGIQDMAGTLRELIGRIRDSATQIASSAEELSVVTEQTSTGVGKQKTETDQVATAMHEMSATVQDVARNAELAARAANEADSQAREGDRVVNEVVAQIERLAGEVNRSTEAMAQLEHESNKIGSVMDVIKAVAEQTNLLALNAAIEAARAGEAGRGFAVVADEVRTLAQRTQQSTEEIEELVAGLQNGTQRVASSLHSSHSLAGSSVELTRKAGAALGSINKGVSNIQSMNQQIAAAAEQQSVVAEQISRSVISVRDVTEQTTVASQEIAKSSTELARLGNQLTAMVSRFRI</sequence>
<dbReference type="GO" id="GO:0005886">
    <property type="term" value="C:plasma membrane"/>
    <property type="evidence" value="ECO:0007669"/>
    <property type="project" value="UniProtKB-SubCell"/>
</dbReference>
<evidence type="ECO:0000256" key="8">
    <source>
        <dbReference type="ARBA" id="ARBA00023224"/>
    </source>
</evidence>
<dbReference type="PANTHER" id="PTHR32089:SF120">
    <property type="entry name" value="METHYL-ACCEPTING CHEMOTAXIS PROTEIN TLPQ"/>
    <property type="match status" value="1"/>
</dbReference>
<accession>A0A0B3BV05</accession>
<organism evidence="15 16">
    <name type="scientific">Pseudomonas flexibilis</name>
    <dbReference type="NCBI Taxonomy" id="706570"/>
    <lineage>
        <taxon>Bacteria</taxon>
        <taxon>Pseudomonadati</taxon>
        <taxon>Pseudomonadota</taxon>
        <taxon>Gammaproteobacteria</taxon>
        <taxon>Pseudomonadales</taxon>
        <taxon>Pseudomonadaceae</taxon>
        <taxon>Pseudomonas</taxon>
    </lineage>
</organism>
<keyword evidence="16" id="KW-1185">Reference proteome</keyword>
<dbReference type="InterPro" id="IPR003660">
    <property type="entry name" value="HAMP_dom"/>
</dbReference>
<protein>
    <submittedName>
        <fullName evidence="15">Chemotaxis protein</fullName>
    </submittedName>
</protein>
<comment type="subcellular location">
    <subcellularLocation>
        <location evidence="1">Cell membrane</location>
        <topology evidence="1">Multi-pass membrane protein</topology>
    </subcellularLocation>
</comment>
<comment type="caution">
    <text evidence="15">The sequence shown here is derived from an EMBL/GenBank/DDBJ whole genome shotgun (WGS) entry which is preliminary data.</text>
</comment>
<dbReference type="PRINTS" id="PR00260">
    <property type="entry name" value="CHEMTRNSDUCR"/>
</dbReference>
<reference evidence="15 16" key="1">
    <citation type="submission" date="2014-11" db="EMBL/GenBank/DDBJ databases">
        <title>Genome sequence of Pseudomonas tuomuerensis JCM 14085.</title>
        <authorList>
            <person name="Shin S.-K."/>
            <person name="Yi H."/>
        </authorList>
    </citation>
    <scope>NUCLEOTIDE SEQUENCE [LARGE SCALE GENOMIC DNA]</scope>
    <source>
        <strain evidence="15 16">JCM 14085</strain>
    </source>
</reference>
<evidence type="ECO:0000256" key="11">
    <source>
        <dbReference type="SAM" id="Phobius"/>
    </source>
</evidence>
<evidence type="ECO:0000259" key="13">
    <source>
        <dbReference type="PROSITE" id="PS50885"/>
    </source>
</evidence>
<comment type="similarity">
    <text evidence="9">Belongs to the methyl-accepting chemotaxis (MCP) protein family.</text>
</comment>
<dbReference type="FunFam" id="1.10.287.950:FF:000001">
    <property type="entry name" value="Methyl-accepting chemotaxis sensory transducer"/>
    <property type="match status" value="1"/>
</dbReference>
<feature type="transmembrane region" description="Helical" evidence="11">
    <location>
        <begin position="288"/>
        <end position="310"/>
    </location>
</feature>
<gene>
    <name evidence="15" type="ORF">PT85_12025</name>
</gene>
<evidence type="ECO:0000256" key="3">
    <source>
        <dbReference type="ARBA" id="ARBA00022481"/>
    </source>
</evidence>
<proteinExistence type="inferred from homology"/>
<dbReference type="OrthoDB" id="6434013at2"/>
<evidence type="ECO:0000256" key="10">
    <source>
        <dbReference type="PROSITE-ProRule" id="PRU00284"/>
    </source>
</evidence>
<evidence type="ECO:0000256" key="1">
    <source>
        <dbReference type="ARBA" id="ARBA00004651"/>
    </source>
</evidence>
<feature type="domain" description="Methyl-accepting transducer" evidence="12">
    <location>
        <begin position="368"/>
        <end position="604"/>
    </location>
</feature>
<dbReference type="SMART" id="SM00283">
    <property type="entry name" value="MA"/>
    <property type="match status" value="1"/>
</dbReference>
<evidence type="ECO:0000256" key="4">
    <source>
        <dbReference type="ARBA" id="ARBA00022500"/>
    </source>
</evidence>
<dbReference type="SMART" id="SM00304">
    <property type="entry name" value="HAMP"/>
    <property type="match status" value="1"/>
</dbReference>
<dbReference type="Proteomes" id="UP000030980">
    <property type="component" value="Unassembled WGS sequence"/>
</dbReference>
<keyword evidence="2" id="KW-1003">Cell membrane</keyword>
<dbReference type="CDD" id="cd06225">
    <property type="entry name" value="HAMP"/>
    <property type="match status" value="1"/>
</dbReference>
<dbReference type="InterPro" id="IPR004090">
    <property type="entry name" value="Chemotax_Me-accpt_rcpt"/>
</dbReference>
<name>A0A0B3BV05_9PSED</name>
<evidence type="ECO:0000256" key="7">
    <source>
        <dbReference type="ARBA" id="ARBA00023136"/>
    </source>
</evidence>
<keyword evidence="5 11" id="KW-0812">Transmembrane</keyword>
<dbReference type="PROSITE" id="PS50885">
    <property type="entry name" value="HAMP"/>
    <property type="match status" value="1"/>
</dbReference>
<keyword evidence="8 10" id="KW-0807">Transducer</keyword>
<evidence type="ECO:0000259" key="12">
    <source>
        <dbReference type="PROSITE" id="PS50111"/>
    </source>
</evidence>
<dbReference type="Pfam" id="PF16591">
    <property type="entry name" value="HBM"/>
    <property type="match status" value="1"/>
</dbReference>
<evidence type="ECO:0000313" key="15">
    <source>
        <dbReference type="EMBL" id="KHO64896.1"/>
    </source>
</evidence>
<evidence type="ECO:0000256" key="9">
    <source>
        <dbReference type="ARBA" id="ARBA00029447"/>
    </source>
</evidence>
<dbReference type="Gene3D" id="1.10.287.950">
    <property type="entry name" value="Methyl-accepting chemotaxis protein"/>
    <property type="match status" value="1"/>
</dbReference>
<keyword evidence="4" id="KW-0145">Chemotaxis</keyword>
<evidence type="ECO:0000256" key="2">
    <source>
        <dbReference type="ARBA" id="ARBA00022475"/>
    </source>
</evidence>
<dbReference type="PANTHER" id="PTHR32089">
    <property type="entry name" value="METHYL-ACCEPTING CHEMOTAXIS PROTEIN MCPB"/>
    <property type="match status" value="1"/>
</dbReference>
<evidence type="ECO:0000313" key="16">
    <source>
        <dbReference type="Proteomes" id="UP000030980"/>
    </source>
</evidence>
<dbReference type="GO" id="GO:0006935">
    <property type="term" value="P:chemotaxis"/>
    <property type="evidence" value="ECO:0007669"/>
    <property type="project" value="UniProtKB-KW"/>
</dbReference>
<dbReference type="InterPro" id="IPR032255">
    <property type="entry name" value="HBM"/>
</dbReference>
<keyword evidence="3" id="KW-0488">Methylation</keyword>
<dbReference type="GO" id="GO:0004888">
    <property type="term" value="F:transmembrane signaling receptor activity"/>
    <property type="evidence" value="ECO:0007669"/>
    <property type="project" value="InterPro"/>
</dbReference>
<dbReference type="SMART" id="SM01358">
    <property type="entry name" value="HBM"/>
    <property type="match status" value="1"/>
</dbReference>
<feature type="domain" description="HAMP" evidence="13">
    <location>
        <begin position="311"/>
        <end position="363"/>
    </location>
</feature>
<dbReference type="Pfam" id="PF00015">
    <property type="entry name" value="MCPsignal"/>
    <property type="match status" value="1"/>
</dbReference>